<evidence type="ECO:0000256" key="1">
    <source>
        <dbReference type="SAM" id="Coils"/>
    </source>
</evidence>
<accession>A0A080ZCL6</accession>
<dbReference type="Proteomes" id="UP000028582">
    <property type="component" value="Unassembled WGS sequence"/>
</dbReference>
<evidence type="ECO:0000313" key="3">
    <source>
        <dbReference type="Proteomes" id="UP000028582"/>
    </source>
</evidence>
<evidence type="ECO:0000313" key="2">
    <source>
        <dbReference type="EMBL" id="ETO64377.1"/>
    </source>
</evidence>
<dbReference type="AlphaFoldDB" id="A0A080ZCL6"/>
<name>A0A080ZCL6_PHYNI</name>
<sequence>MPLFSLARFFSLSSLGRRHRRGEREQRRIMRSRSSQRVQEVSTVKGVVHIPYMEATSVEFDIRSNRSISSSFYVKGSAACPDHRGLMNSLRSFRAQGPVEVAKKEQKKLRKALERAVKQERKEARKMQKLAKKSDRSVRERGGSCNRIALLSTTTVSDCSVMSDQEILAEIWAMRSSSVGRVSDESTPVVDDKLADTAPMEFLFFTGCPDDNSLDVRHRRARSKARLARYSATPSFTTTVPVKSTLVSNMPPLFVPRF</sequence>
<feature type="coiled-coil region" evidence="1">
    <location>
        <begin position="99"/>
        <end position="133"/>
    </location>
</feature>
<protein>
    <submittedName>
        <fullName evidence="2">Uncharacterized protein</fullName>
    </submittedName>
</protein>
<reference evidence="2 3" key="1">
    <citation type="submission" date="2013-11" db="EMBL/GenBank/DDBJ databases">
        <title>The Genome Sequence of Phytophthora parasitica P1976.</title>
        <authorList>
            <consortium name="The Broad Institute Genomics Platform"/>
            <person name="Russ C."/>
            <person name="Tyler B."/>
            <person name="Panabieres F."/>
            <person name="Shan W."/>
            <person name="Tripathy S."/>
            <person name="Grunwald N."/>
            <person name="Machado M."/>
            <person name="Johnson C.S."/>
            <person name="Walker B."/>
            <person name="Young S."/>
            <person name="Zeng Q."/>
            <person name="Gargeya S."/>
            <person name="Fitzgerald M."/>
            <person name="Haas B."/>
            <person name="Abouelleil A."/>
            <person name="Allen A.W."/>
            <person name="Alvarado L."/>
            <person name="Arachchi H.M."/>
            <person name="Berlin A.M."/>
            <person name="Chapman S.B."/>
            <person name="Gainer-Dewar J."/>
            <person name="Goldberg J."/>
            <person name="Griggs A."/>
            <person name="Gujja S."/>
            <person name="Hansen M."/>
            <person name="Howarth C."/>
            <person name="Imamovic A."/>
            <person name="Ireland A."/>
            <person name="Larimer J."/>
            <person name="McCowan C."/>
            <person name="Murphy C."/>
            <person name="Pearson M."/>
            <person name="Poon T.W."/>
            <person name="Priest M."/>
            <person name="Roberts A."/>
            <person name="Saif S."/>
            <person name="Shea T."/>
            <person name="Sisk P."/>
            <person name="Sykes S."/>
            <person name="Wortman J."/>
            <person name="Nusbaum C."/>
            <person name="Birren B."/>
        </authorList>
    </citation>
    <scope>NUCLEOTIDE SEQUENCE [LARGE SCALE GENOMIC DNA]</scope>
    <source>
        <strain evidence="2 3">P1976</strain>
    </source>
</reference>
<proteinExistence type="predicted"/>
<organism evidence="2 3">
    <name type="scientific">Phytophthora nicotianae P1976</name>
    <dbReference type="NCBI Taxonomy" id="1317066"/>
    <lineage>
        <taxon>Eukaryota</taxon>
        <taxon>Sar</taxon>
        <taxon>Stramenopiles</taxon>
        <taxon>Oomycota</taxon>
        <taxon>Peronosporomycetes</taxon>
        <taxon>Peronosporales</taxon>
        <taxon>Peronosporaceae</taxon>
        <taxon>Phytophthora</taxon>
    </lineage>
</organism>
<dbReference type="OrthoDB" id="114550at2759"/>
<keyword evidence="1" id="KW-0175">Coiled coil</keyword>
<gene>
    <name evidence="2" type="ORF">F444_18087</name>
</gene>
<dbReference type="EMBL" id="ANJA01003275">
    <property type="protein sequence ID" value="ETO64377.1"/>
    <property type="molecule type" value="Genomic_DNA"/>
</dbReference>
<comment type="caution">
    <text evidence="2">The sequence shown here is derived from an EMBL/GenBank/DDBJ whole genome shotgun (WGS) entry which is preliminary data.</text>
</comment>